<dbReference type="EMBL" id="AP017380">
    <property type="protein sequence ID" value="BAU77454.1"/>
    <property type="molecule type" value="Genomic_DNA"/>
</dbReference>
<dbReference type="AlphaFoldDB" id="A0A143T0A9"/>
<gene>
    <name evidence="1" type="ORF">SAVERM_2p010</name>
</gene>
<organism evidence="1">
    <name type="scientific">Streptomyces avermitilis (strain ATCC 31267 / DSM 46492 / JCM 5070 / NBRC 14893 / NCIMB 12804 / NRRL 8165 / MA-4680)</name>
    <dbReference type="NCBI Taxonomy" id="227882"/>
    <lineage>
        <taxon>Bacteria</taxon>
        <taxon>Bacillati</taxon>
        <taxon>Actinomycetota</taxon>
        <taxon>Actinomycetes</taxon>
        <taxon>Kitasatosporales</taxon>
        <taxon>Streptomycetaceae</taxon>
        <taxon>Streptomyces</taxon>
    </lineage>
</organism>
<dbReference type="Gene3D" id="2.30.320.10">
    <property type="entry name" value="YwqG-like"/>
    <property type="match status" value="1"/>
</dbReference>
<accession>A0A143T0A9</accession>
<name>A0A143T0A9_STRAW</name>
<protein>
    <submittedName>
        <fullName evidence="1">Uncharacterized protein</fullName>
    </submittedName>
</protein>
<keyword evidence="1" id="KW-0614">Plasmid</keyword>
<proteinExistence type="predicted"/>
<evidence type="ECO:0000313" key="1">
    <source>
        <dbReference type="EMBL" id="BAU77454.1"/>
    </source>
</evidence>
<sequence>MVFVRTTPPRPVDVTAVFPELAPLARPAIRLHPRPGSPSAGESSVGGPLLWPAEEPWPHCEASHLHVDSGFRQSPADVRLMRRRQARWHRDHDGRGGMTPEEEAIKERNAARLTERELRLWLVGGQRTDHAYPLSTGTLRSRVPARLQRSSFVLLAGVP</sequence>
<geneLocation type="plasmid" evidence="1">
    <name>SAP2</name>
</geneLocation>
<reference evidence="1" key="1">
    <citation type="submission" date="2016-03" db="EMBL/GenBank/DDBJ databases">
        <title>Complete sequence of the second linear plasmid SAP2 of Streptomyces avermitilis.</title>
        <authorList>
            <person name="Ikeda H."/>
        </authorList>
    </citation>
    <scope>NUCLEOTIDE SEQUENCE</scope>
    <source>
        <strain evidence="1">MA-4680</strain>
        <plasmid evidence="1">SAP2</plasmid>
    </source>
</reference>